<evidence type="ECO:0000313" key="5">
    <source>
        <dbReference type="Proteomes" id="UP000824088"/>
    </source>
</evidence>
<name>A0A9D1HRA3_9FIRM</name>
<evidence type="ECO:0000256" key="2">
    <source>
        <dbReference type="ARBA" id="ARBA00024764"/>
    </source>
</evidence>
<evidence type="ECO:0000256" key="3">
    <source>
        <dbReference type="HAMAP-Rule" id="MF_00245"/>
    </source>
</evidence>
<dbReference type="Pfam" id="PF04297">
    <property type="entry name" value="UPF0122"/>
    <property type="match status" value="1"/>
</dbReference>
<dbReference type="PANTHER" id="PTHR40083:SF1">
    <property type="entry name" value="UPF0122 PROTEIN YLXM"/>
    <property type="match status" value="1"/>
</dbReference>
<dbReference type="InterPro" id="IPR013324">
    <property type="entry name" value="RNA_pol_sigma_r3/r4-like"/>
</dbReference>
<gene>
    <name evidence="4" type="ORF">IAD51_01290</name>
</gene>
<dbReference type="SUPFAM" id="SSF88659">
    <property type="entry name" value="Sigma3 and sigma4 domains of RNA polymerase sigma factors"/>
    <property type="match status" value="1"/>
</dbReference>
<sequence>MRLYKGECLYTVMDRFEISTLRAYYGALITGKQNELIRLHYDEDISLGELAEMFSVSRQAVLDGIKRGERALAEFEDKLGLVARERKVASLIEEAERALGEGRTADCAASLSRAGSLLEE</sequence>
<comment type="similarity">
    <text evidence="1 3">Belongs to the UPF0122 family.</text>
</comment>
<protein>
    <recommendedName>
        <fullName evidence="3">UPF0122 protein IAD51_01290</fullName>
    </recommendedName>
</protein>
<dbReference type="Gene3D" id="1.10.10.10">
    <property type="entry name" value="Winged helix-like DNA-binding domain superfamily/Winged helix DNA-binding domain"/>
    <property type="match status" value="1"/>
</dbReference>
<dbReference type="PANTHER" id="PTHR40083">
    <property type="entry name" value="UPF0122 PROTEIN CBO2450/CLC_2298"/>
    <property type="match status" value="1"/>
</dbReference>
<reference evidence="4" key="1">
    <citation type="submission" date="2020-10" db="EMBL/GenBank/DDBJ databases">
        <authorList>
            <person name="Gilroy R."/>
        </authorList>
    </citation>
    <scope>NUCLEOTIDE SEQUENCE</scope>
    <source>
        <strain evidence="4">1063</strain>
    </source>
</reference>
<reference evidence="4" key="2">
    <citation type="journal article" date="2021" name="PeerJ">
        <title>Extensive microbial diversity within the chicken gut microbiome revealed by metagenomics and culture.</title>
        <authorList>
            <person name="Gilroy R."/>
            <person name="Ravi A."/>
            <person name="Getino M."/>
            <person name="Pursley I."/>
            <person name="Horton D.L."/>
            <person name="Alikhan N.F."/>
            <person name="Baker D."/>
            <person name="Gharbi K."/>
            <person name="Hall N."/>
            <person name="Watson M."/>
            <person name="Adriaenssens E.M."/>
            <person name="Foster-Nyarko E."/>
            <person name="Jarju S."/>
            <person name="Secka A."/>
            <person name="Antonio M."/>
            <person name="Oren A."/>
            <person name="Chaudhuri R.R."/>
            <person name="La Ragione R."/>
            <person name="Hildebrand F."/>
            <person name="Pallen M.J."/>
        </authorList>
    </citation>
    <scope>NUCLEOTIDE SEQUENCE</scope>
    <source>
        <strain evidence="4">1063</strain>
    </source>
</reference>
<evidence type="ECO:0000256" key="1">
    <source>
        <dbReference type="ARBA" id="ARBA00008720"/>
    </source>
</evidence>
<proteinExistence type="inferred from homology"/>
<dbReference type="HAMAP" id="MF_00245">
    <property type="entry name" value="UPF0122"/>
    <property type="match status" value="1"/>
</dbReference>
<dbReference type="InterPro" id="IPR007394">
    <property type="entry name" value="UPF0122"/>
</dbReference>
<dbReference type="EMBL" id="DVMN01000022">
    <property type="protein sequence ID" value="HIU20864.1"/>
    <property type="molecule type" value="Genomic_DNA"/>
</dbReference>
<dbReference type="InterPro" id="IPR036388">
    <property type="entry name" value="WH-like_DNA-bd_sf"/>
</dbReference>
<organism evidence="4 5">
    <name type="scientific">Candidatus Limadaptatus stercorigallinarum</name>
    <dbReference type="NCBI Taxonomy" id="2840845"/>
    <lineage>
        <taxon>Bacteria</taxon>
        <taxon>Bacillati</taxon>
        <taxon>Bacillota</taxon>
        <taxon>Clostridia</taxon>
        <taxon>Eubacteriales</taxon>
        <taxon>Candidatus Limadaptatus</taxon>
    </lineage>
</organism>
<comment type="caution">
    <text evidence="4">The sequence shown here is derived from an EMBL/GenBank/DDBJ whole genome shotgun (WGS) entry which is preliminary data.</text>
</comment>
<comment type="function">
    <text evidence="2 3">Might take part in the signal recognition particle (SRP) pathway. This is inferred from the conservation of its genetic proximity to ftsY/ffh. May be a regulatory protein.</text>
</comment>
<dbReference type="Proteomes" id="UP000824088">
    <property type="component" value="Unassembled WGS sequence"/>
</dbReference>
<dbReference type="AlphaFoldDB" id="A0A9D1HRA3"/>
<accession>A0A9D1HRA3</accession>
<evidence type="ECO:0000313" key="4">
    <source>
        <dbReference type="EMBL" id="HIU20864.1"/>
    </source>
</evidence>